<keyword evidence="2 4" id="KW-0238">DNA-binding</keyword>
<proteinExistence type="inferred from homology"/>
<evidence type="ECO:0000256" key="2">
    <source>
        <dbReference type="ARBA" id="ARBA00023125"/>
    </source>
</evidence>
<dbReference type="Pfam" id="PF12802">
    <property type="entry name" value="MarR_2"/>
    <property type="match status" value="1"/>
</dbReference>
<dbReference type="InterPro" id="IPR036390">
    <property type="entry name" value="WH_DNA-bd_sf"/>
</dbReference>
<dbReference type="SUPFAM" id="SSF46785">
    <property type="entry name" value="Winged helix' DNA-binding domain"/>
    <property type="match status" value="1"/>
</dbReference>
<keyword evidence="3 4" id="KW-0804">Transcription</keyword>
<evidence type="ECO:0000259" key="5">
    <source>
        <dbReference type="Pfam" id="PF12802"/>
    </source>
</evidence>
<evidence type="ECO:0000256" key="4">
    <source>
        <dbReference type="PIRNR" id="PIRNR006707"/>
    </source>
</evidence>
<dbReference type="Proteomes" id="UP000247755">
    <property type="component" value="Unassembled WGS sequence"/>
</dbReference>
<gene>
    <name evidence="6" type="ORF">NA66_100768</name>
</gene>
<evidence type="ECO:0000256" key="1">
    <source>
        <dbReference type="ARBA" id="ARBA00023015"/>
    </source>
</evidence>
<evidence type="ECO:0000313" key="7">
    <source>
        <dbReference type="Proteomes" id="UP000247755"/>
    </source>
</evidence>
<protein>
    <recommendedName>
        <fullName evidence="4">HTH-type transcriptional regulator</fullName>
    </recommendedName>
</protein>
<dbReference type="EMBL" id="QJJY01000007">
    <property type="protein sequence ID" value="PXX35056.1"/>
    <property type="molecule type" value="Genomic_DNA"/>
</dbReference>
<reference evidence="6 7" key="1">
    <citation type="submission" date="2018-05" db="EMBL/GenBank/DDBJ databases">
        <title>Comparative genomics of bacterial root endophytes of switchgrass collected from native prairies over two seasons.</title>
        <authorList>
            <person name="Tang Y."/>
        </authorList>
    </citation>
    <scope>NUCLEOTIDE SEQUENCE [LARGE SCALE GENOMIC DNA]</scope>
    <source>
        <strain evidence="6 7">NFIX32</strain>
    </source>
</reference>
<dbReference type="AlphaFoldDB" id="A0A318ILB2"/>
<sequence>MNKFPDMELTPIAERFILHWGEMGSRWGVNRTVSQIHALLYLAGRPVAADEIAETLNVARSNVSTSLKELQAWRLAKVVHVLGDRRDHFETSTDIWELFKLIVEGRRQREIEPTLTVLRDCLTSPEIANESRETEQRIRDTLQFVETLTTWSDEMLRLKPDTLMKALGIGAKISQTVRRKSSK</sequence>
<feature type="domain" description="HTH marR-type" evidence="5">
    <location>
        <begin position="28"/>
        <end position="86"/>
    </location>
</feature>
<dbReference type="InterPro" id="IPR052362">
    <property type="entry name" value="HTH-GbsR_regulator"/>
</dbReference>
<dbReference type="InterPro" id="IPR000835">
    <property type="entry name" value="HTH_MarR-typ"/>
</dbReference>
<dbReference type="PANTHER" id="PTHR38465:SF1">
    <property type="entry name" value="HTH-TYPE TRANSCRIPTIONAL REGULATOR MJ1563-RELATED"/>
    <property type="match status" value="1"/>
</dbReference>
<dbReference type="PIRSF" id="PIRSF006707">
    <property type="entry name" value="MJ1563"/>
    <property type="match status" value="1"/>
</dbReference>
<accession>A0A318ILB2</accession>
<dbReference type="PANTHER" id="PTHR38465">
    <property type="entry name" value="HTH-TYPE TRANSCRIPTIONAL REGULATOR MJ1563-RELATED"/>
    <property type="match status" value="1"/>
</dbReference>
<comment type="caution">
    <text evidence="6">The sequence shown here is derived from an EMBL/GenBank/DDBJ whole genome shotgun (WGS) entry which is preliminary data.</text>
</comment>
<dbReference type="GO" id="GO:0003700">
    <property type="term" value="F:DNA-binding transcription factor activity"/>
    <property type="evidence" value="ECO:0007669"/>
    <property type="project" value="InterPro"/>
</dbReference>
<dbReference type="GO" id="GO:0003677">
    <property type="term" value="F:DNA binding"/>
    <property type="evidence" value="ECO:0007669"/>
    <property type="project" value="UniProtKB-UniRule"/>
</dbReference>
<evidence type="ECO:0000256" key="3">
    <source>
        <dbReference type="ARBA" id="ARBA00023163"/>
    </source>
</evidence>
<organism evidence="6 7">
    <name type="scientific">Burkholderia pyrrocinia</name>
    <name type="common">Pseudomonas pyrrocinia</name>
    <dbReference type="NCBI Taxonomy" id="60550"/>
    <lineage>
        <taxon>Bacteria</taxon>
        <taxon>Pseudomonadati</taxon>
        <taxon>Pseudomonadota</taxon>
        <taxon>Betaproteobacteria</taxon>
        <taxon>Burkholderiales</taxon>
        <taxon>Burkholderiaceae</taxon>
        <taxon>Burkholderia</taxon>
        <taxon>Burkholderia cepacia complex</taxon>
    </lineage>
</organism>
<dbReference type="InterPro" id="IPR036388">
    <property type="entry name" value="WH-like_DNA-bd_sf"/>
</dbReference>
<name>A0A318ILB2_BURPY</name>
<keyword evidence="1 4" id="KW-0805">Transcription regulation</keyword>
<dbReference type="Gene3D" id="1.10.10.10">
    <property type="entry name" value="Winged helix-like DNA-binding domain superfamily/Winged helix DNA-binding domain"/>
    <property type="match status" value="1"/>
</dbReference>
<comment type="similarity">
    <text evidence="4">Belongs to the GbsR family.</text>
</comment>
<dbReference type="InterPro" id="IPR026282">
    <property type="entry name" value="MJ1563"/>
</dbReference>
<evidence type="ECO:0000313" key="6">
    <source>
        <dbReference type="EMBL" id="PXX35056.1"/>
    </source>
</evidence>